<dbReference type="eggNOG" id="KOG3412">
    <property type="taxonomic scope" value="Eukaryota"/>
</dbReference>
<evidence type="ECO:0000313" key="5">
    <source>
        <dbReference type="EMBL" id="KTW29014.1"/>
    </source>
</evidence>
<name>A0A0W4ZL64_PNEJ7</name>
<proteinExistence type="inferred from homology"/>
<dbReference type="Pfam" id="PF01778">
    <property type="entry name" value="Ribosomal_L28e"/>
    <property type="match status" value="1"/>
</dbReference>
<dbReference type="OrthoDB" id="338850at2759"/>
<reference evidence="6" key="1">
    <citation type="journal article" date="2016" name="Nat. Commun.">
        <title>Genome analysis of three Pneumocystis species reveals adaptation mechanisms to life exclusively in mammalian hosts.</title>
        <authorList>
            <person name="Ma L."/>
            <person name="Chen Z."/>
            <person name="Huang D.W."/>
            <person name="Kutty G."/>
            <person name="Ishihara M."/>
            <person name="Wang H."/>
            <person name="Abouelleil A."/>
            <person name="Bishop L."/>
            <person name="Davey E."/>
            <person name="Deng R."/>
            <person name="Deng X."/>
            <person name="Fan L."/>
            <person name="Fantoni G."/>
            <person name="Fitzgerald M."/>
            <person name="Gogineni E."/>
            <person name="Goldberg J.M."/>
            <person name="Handley G."/>
            <person name="Hu X."/>
            <person name="Huber C."/>
            <person name="Jiao X."/>
            <person name="Jones K."/>
            <person name="Levin J.Z."/>
            <person name="Liu Y."/>
            <person name="Macdonald P."/>
            <person name="Melnikov A."/>
            <person name="Raley C."/>
            <person name="Sassi M."/>
            <person name="Sherman B.T."/>
            <person name="Song X."/>
            <person name="Sykes S."/>
            <person name="Tran B."/>
            <person name="Walsh L."/>
            <person name="Xia Y."/>
            <person name="Yang J."/>
            <person name="Young S."/>
            <person name="Zeng Q."/>
            <person name="Zheng X."/>
            <person name="Stephens R."/>
            <person name="Nusbaum C."/>
            <person name="Birren B.W."/>
            <person name="Azadi P."/>
            <person name="Lempicki R.A."/>
            <person name="Cuomo C.A."/>
            <person name="Kovacs J.A."/>
        </authorList>
    </citation>
    <scope>NUCLEOTIDE SEQUENCE [LARGE SCALE GENOMIC DNA]</scope>
    <source>
        <strain evidence="6">RU7</strain>
    </source>
</reference>
<keyword evidence="6" id="KW-1185">Reference proteome</keyword>
<evidence type="ECO:0000256" key="1">
    <source>
        <dbReference type="ARBA" id="ARBA00007926"/>
    </source>
</evidence>
<keyword evidence="3" id="KW-0687">Ribonucleoprotein</keyword>
<dbReference type="GO" id="GO:0005840">
    <property type="term" value="C:ribosome"/>
    <property type="evidence" value="ECO:0007669"/>
    <property type="project" value="UniProtKB-KW"/>
</dbReference>
<feature type="domain" description="Ribosomal eL28/Mak16" evidence="4">
    <location>
        <begin position="14"/>
        <end position="131"/>
    </location>
</feature>
<dbReference type="PANTHER" id="PTHR10544">
    <property type="entry name" value="60S RIBOSOMAL PROTEIN L28"/>
    <property type="match status" value="1"/>
</dbReference>
<dbReference type="GO" id="GO:1990904">
    <property type="term" value="C:ribonucleoprotein complex"/>
    <property type="evidence" value="ECO:0007669"/>
    <property type="project" value="UniProtKB-KW"/>
</dbReference>
<keyword evidence="2" id="KW-0689">Ribosomal protein</keyword>
<dbReference type="Gene3D" id="3.30.390.110">
    <property type="match status" value="1"/>
</dbReference>
<dbReference type="Proteomes" id="UP000053447">
    <property type="component" value="Unassembled WGS sequence"/>
</dbReference>
<dbReference type="InterPro" id="IPR029004">
    <property type="entry name" value="Ribosomal_eL28/Mak16"/>
</dbReference>
<dbReference type="InterPro" id="IPR002672">
    <property type="entry name" value="Ribosomal_eL28"/>
</dbReference>
<accession>A0A0W4ZL64</accession>
<dbReference type="EMBL" id="LFWA01000010">
    <property type="protein sequence ID" value="KTW29014.1"/>
    <property type="molecule type" value="Genomic_DNA"/>
</dbReference>
<dbReference type="STRING" id="1408657.A0A0W4ZL64"/>
<dbReference type="VEuPathDB" id="FungiDB:T551_02288"/>
<evidence type="ECO:0000313" key="6">
    <source>
        <dbReference type="Proteomes" id="UP000053447"/>
    </source>
</evidence>
<gene>
    <name evidence="5" type="ORF">T551_02288</name>
</gene>
<dbReference type="GO" id="GO:0006412">
    <property type="term" value="P:translation"/>
    <property type="evidence" value="ECO:0007669"/>
    <property type="project" value="InterPro"/>
</dbReference>
<evidence type="ECO:0000256" key="2">
    <source>
        <dbReference type="ARBA" id="ARBA00022980"/>
    </source>
</evidence>
<protein>
    <recommendedName>
        <fullName evidence="4">Ribosomal eL28/Mak16 domain-containing protein</fullName>
    </recommendedName>
</protein>
<evidence type="ECO:0000256" key="3">
    <source>
        <dbReference type="ARBA" id="ARBA00023274"/>
    </source>
</evidence>
<organism evidence="5 6">
    <name type="scientific">Pneumocystis jirovecii (strain RU7)</name>
    <name type="common">Human pneumocystis pneumonia agent</name>
    <dbReference type="NCBI Taxonomy" id="1408657"/>
    <lineage>
        <taxon>Eukaryota</taxon>
        <taxon>Fungi</taxon>
        <taxon>Dikarya</taxon>
        <taxon>Ascomycota</taxon>
        <taxon>Taphrinomycotina</taxon>
        <taxon>Pneumocystomycetes</taxon>
        <taxon>Pneumocystaceae</taxon>
        <taxon>Pneumocystis</taxon>
    </lineage>
</organism>
<comment type="similarity">
    <text evidence="1">Belongs to the eukaryotic ribosomal protein eL28 family.</text>
</comment>
<comment type="caution">
    <text evidence="5">The sequence shown here is derived from an EMBL/GenBank/DDBJ whole genome shotgun (WGS) entry which is preliminary data.</text>
</comment>
<dbReference type="RefSeq" id="XP_018229123.1">
    <property type="nucleotide sequence ID" value="XM_018374551.1"/>
</dbReference>
<dbReference type="GeneID" id="28940806"/>
<evidence type="ECO:0000259" key="4">
    <source>
        <dbReference type="Pfam" id="PF01778"/>
    </source>
</evidence>
<dbReference type="AlphaFoldDB" id="A0A0W4ZL64"/>
<dbReference type="GO" id="GO:0003735">
    <property type="term" value="F:structural constituent of ribosome"/>
    <property type="evidence" value="ECO:0007669"/>
    <property type="project" value="InterPro"/>
</dbReference>
<sequence>MEKGSYYDSLHSDLVWACLRKNASFLVKQKSGKPIFLSREPLNPLNKHMYIYSGLLNDKALSVEPNKNNKGIVLLVKNTSKTSRNKPACLVNRICFSPRRPFSFISQHIKRFVLKKKYRPDLQEAALYRARLFLYSQRTTKKLPVKRYVKKKRSQ</sequence>